<dbReference type="NCBIfam" id="TIGR00277">
    <property type="entry name" value="HDIG"/>
    <property type="match status" value="1"/>
</dbReference>
<evidence type="ECO:0000313" key="4">
    <source>
        <dbReference type="Proteomes" id="UP000239532"/>
    </source>
</evidence>
<dbReference type="PANTHER" id="PTHR36442">
    <property type="entry name" value="CYCLIC-DI-AMP PHOSPHODIESTERASE PGPH"/>
    <property type="match status" value="1"/>
</dbReference>
<dbReference type="Proteomes" id="UP000239532">
    <property type="component" value="Unassembled WGS sequence"/>
</dbReference>
<dbReference type="InterPro" id="IPR011621">
    <property type="entry name" value="Metal-dep_PHydrolase_7TM_intra"/>
</dbReference>
<dbReference type="Pfam" id="PF07698">
    <property type="entry name" value="7TM-7TMR_HD"/>
    <property type="match status" value="1"/>
</dbReference>
<proteinExistence type="predicted"/>
<dbReference type="Pfam" id="PF07697">
    <property type="entry name" value="7TMR-HDED"/>
    <property type="match status" value="1"/>
</dbReference>
<keyword evidence="1" id="KW-0472">Membrane</keyword>
<dbReference type="CDD" id="cd00077">
    <property type="entry name" value="HDc"/>
    <property type="match status" value="1"/>
</dbReference>
<feature type="transmembrane region" description="Helical" evidence="1">
    <location>
        <begin position="346"/>
        <end position="369"/>
    </location>
</feature>
<evidence type="ECO:0000259" key="2">
    <source>
        <dbReference type="PROSITE" id="PS51831"/>
    </source>
</evidence>
<feature type="transmembrane region" description="Helical" evidence="1">
    <location>
        <begin position="322"/>
        <end position="340"/>
    </location>
</feature>
<dbReference type="InterPro" id="IPR052722">
    <property type="entry name" value="PgpH_phosphodiesterase"/>
</dbReference>
<dbReference type="InterPro" id="IPR006675">
    <property type="entry name" value="HDIG_dom"/>
</dbReference>
<keyword evidence="1" id="KW-0812">Transmembrane</keyword>
<organism evidence="3 4">
    <name type="scientific">Nonlabens agnitus</name>
    <dbReference type="NCBI Taxonomy" id="870484"/>
    <lineage>
        <taxon>Bacteria</taxon>
        <taxon>Pseudomonadati</taxon>
        <taxon>Bacteroidota</taxon>
        <taxon>Flavobacteriia</taxon>
        <taxon>Flavobacteriales</taxon>
        <taxon>Flavobacteriaceae</taxon>
        <taxon>Nonlabens</taxon>
    </lineage>
</organism>
<dbReference type="GO" id="GO:0016787">
    <property type="term" value="F:hydrolase activity"/>
    <property type="evidence" value="ECO:0007669"/>
    <property type="project" value="UniProtKB-KW"/>
</dbReference>
<feature type="transmembrane region" description="Helical" evidence="1">
    <location>
        <begin position="424"/>
        <end position="444"/>
    </location>
</feature>
<dbReference type="InterPro" id="IPR003607">
    <property type="entry name" value="HD/PDEase_dom"/>
</dbReference>
<keyword evidence="4" id="KW-1185">Reference proteome</keyword>
<sequence length="681" mass="78379">MNTSKNRLYKHQDLVIRIFLVLFCTAIIVYFFPKSDRFKYDYAQGEPWEYETLYSPFRFAIMKDEEELAQERLEVIEQTPRHFYSIDIDQNELLENYDQSLKAGLADSIYDKYNRKIKSSVKEFLSNTYRQGYLEDVQDLKDIHPIVLKTGDDELQQLTYGDLITPKELNQQFVDLFADFPKEFNGVLTRRLKALIEPNIFYDQPITDLNIESELEKILPTRGLIAQNARIIAQGEIVEGDKLQILNTLNSTYESQTWSDSQYNWKLLGYVILVGMALTMLMLFIKKYRTEVYLSNKKLLFIYFNICLFAILTAAVVKLDAVFVYIVPVCMLPLIVKAFFDARLGLFSHVIIIFILSFVIPSSAEYLFLQIMAGIVTILSGKEIYKRANLFVTVGKIVLVYFISYFAFYAVYQGGITGWEWDRLLYFTLCGLAMLFVWPLIYVFEKIFNLVSDVSLLELSDTNSKLLKELSNKAPGTFHHSLNVANIAETIANEVGANAMLVRVGALYHDVGKMANPTYFTENQGNGINPHDDLDPEESAQIIIDHVIHGVEIAKKYNLPDRIIDFIRTHHGDSLVYYFYKRELDENPELDESLFRYPGPRPYSLETAILMISDSVEAASKSLKSPSSVAIDKLVENIITTQMNNGQFLNADITLKQIEAVKTIIKKKLASMYHLRIEYPE</sequence>
<evidence type="ECO:0000313" key="3">
    <source>
        <dbReference type="EMBL" id="PRP66866.1"/>
    </source>
</evidence>
<protein>
    <submittedName>
        <fullName evidence="3">Phosphohydrolase</fullName>
    </submittedName>
</protein>
<dbReference type="Gene3D" id="1.10.3210.10">
    <property type="entry name" value="Hypothetical protein af1432"/>
    <property type="match status" value="1"/>
</dbReference>
<dbReference type="EMBL" id="MQUC01000003">
    <property type="protein sequence ID" value="PRP66866.1"/>
    <property type="molecule type" value="Genomic_DNA"/>
</dbReference>
<feature type="transmembrane region" description="Helical" evidence="1">
    <location>
        <begin position="390"/>
        <end position="412"/>
    </location>
</feature>
<dbReference type="OrthoDB" id="9806952at2"/>
<feature type="transmembrane region" description="Helical" evidence="1">
    <location>
        <begin position="14"/>
        <end position="32"/>
    </location>
</feature>
<dbReference type="InterPro" id="IPR011624">
    <property type="entry name" value="Metal-dep_PHydrolase_7TM_extra"/>
</dbReference>
<dbReference type="SMART" id="SM00471">
    <property type="entry name" value="HDc"/>
    <property type="match status" value="1"/>
</dbReference>
<dbReference type="InterPro" id="IPR006674">
    <property type="entry name" value="HD_domain"/>
</dbReference>
<keyword evidence="1" id="KW-1133">Transmembrane helix</keyword>
<reference evidence="3 4" key="1">
    <citation type="submission" date="2016-11" db="EMBL/GenBank/DDBJ databases">
        <title>Trade-off between light-utilization and light-protection in marine flavobacteria.</title>
        <authorList>
            <person name="Kumagai Y."/>
        </authorList>
    </citation>
    <scope>NUCLEOTIDE SEQUENCE [LARGE SCALE GENOMIC DNA]</scope>
    <source>
        <strain evidence="3 4">JCM 17109</strain>
    </source>
</reference>
<gene>
    <name evidence="3" type="ORF">BST86_07025</name>
</gene>
<comment type="caution">
    <text evidence="3">The sequence shown here is derived from an EMBL/GenBank/DDBJ whole genome shotgun (WGS) entry which is preliminary data.</text>
</comment>
<keyword evidence="3" id="KW-0378">Hydrolase</keyword>
<feature type="domain" description="HD" evidence="2">
    <location>
        <begin position="477"/>
        <end position="619"/>
    </location>
</feature>
<dbReference type="PANTHER" id="PTHR36442:SF1">
    <property type="entry name" value="CYCLIC-DI-AMP PHOSPHODIESTERASE PGPH"/>
    <property type="match status" value="1"/>
</dbReference>
<dbReference type="AlphaFoldDB" id="A0A2S9WU57"/>
<evidence type="ECO:0000256" key="1">
    <source>
        <dbReference type="SAM" id="Phobius"/>
    </source>
</evidence>
<dbReference type="Pfam" id="PF01966">
    <property type="entry name" value="HD"/>
    <property type="match status" value="1"/>
</dbReference>
<dbReference type="SUPFAM" id="SSF109604">
    <property type="entry name" value="HD-domain/PDEase-like"/>
    <property type="match status" value="1"/>
</dbReference>
<accession>A0A2S9WU57</accession>
<feature type="transmembrane region" description="Helical" evidence="1">
    <location>
        <begin position="267"/>
        <end position="285"/>
    </location>
</feature>
<feature type="transmembrane region" description="Helical" evidence="1">
    <location>
        <begin position="300"/>
        <end position="317"/>
    </location>
</feature>
<dbReference type="PROSITE" id="PS51831">
    <property type="entry name" value="HD"/>
    <property type="match status" value="1"/>
</dbReference>
<dbReference type="RefSeq" id="WP_105982651.1">
    <property type="nucleotide sequence ID" value="NZ_MQUC01000003.1"/>
</dbReference>
<name>A0A2S9WU57_9FLAO</name>